<evidence type="ECO:0000313" key="2">
    <source>
        <dbReference type="EMBL" id="ADP77438.1"/>
    </source>
</evidence>
<dbReference type="AlphaFoldDB" id="E3GYQ6"/>
<dbReference type="InterPro" id="IPR001279">
    <property type="entry name" value="Metallo-B-lactamas"/>
</dbReference>
<gene>
    <name evidence="2" type="ordered locus">Mfer_0639</name>
</gene>
<dbReference type="EMBL" id="CP002278">
    <property type="protein sequence ID" value="ADP77438.1"/>
    <property type="molecule type" value="Genomic_DNA"/>
</dbReference>
<dbReference type="CDD" id="cd07713">
    <property type="entry name" value="DHPS-like_MBL-fold"/>
    <property type="match status" value="1"/>
</dbReference>
<sequence length="262" mass="29962">MQITCLVEDSSIDVNFKAEHGLSLHIYSNKNILFDMGATDLFLVNARKLGIDIRDVDIAFISHGHYDHGGGLPYFLKENQKANVYLKKEAVNKYYAKDDGSWREIGLNIEKEKRIKFLSKNKSFGNIHVITEINKKFPQYKEPLYKKSNKNLILDDFSHELFLVIEEKNWISIITGCSHNGILNIVDTAYRHFGNKTIKLLIGGFHMINLSTEKIKFIADKLSEYPIQMIYTGHCTGENAYNVLKSKIGNVMKLQTGLTINI</sequence>
<keyword evidence="3" id="KW-1185">Reference proteome</keyword>
<name>E3GYQ6_METFV</name>
<dbReference type="STRING" id="523846.Mfer_0639"/>
<dbReference type="InterPro" id="IPR052926">
    <property type="entry name" value="Metallo-beta-lactamase_dom"/>
</dbReference>
<evidence type="ECO:0000259" key="1">
    <source>
        <dbReference type="Pfam" id="PF00753"/>
    </source>
</evidence>
<organism evidence="2 3">
    <name type="scientific">Methanothermus fervidus (strain ATCC 43054 / DSM 2088 / JCM 10308 / V24 S)</name>
    <dbReference type="NCBI Taxonomy" id="523846"/>
    <lineage>
        <taxon>Archaea</taxon>
        <taxon>Methanobacteriati</taxon>
        <taxon>Methanobacteriota</taxon>
        <taxon>Methanomada group</taxon>
        <taxon>Methanobacteria</taxon>
        <taxon>Methanobacteriales</taxon>
        <taxon>Methanothermaceae</taxon>
        <taxon>Methanothermus</taxon>
    </lineage>
</organism>
<dbReference type="GO" id="GO:0016787">
    <property type="term" value="F:hydrolase activity"/>
    <property type="evidence" value="ECO:0007669"/>
    <property type="project" value="UniProtKB-KW"/>
</dbReference>
<dbReference type="Pfam" id="PF00753">
    <property type="entry name" value="Lactamase_B"/>
    <property type="match status" value="1"/>
</dbReference>
<reference evidence="2 3" key="1">
    <citation type="journal article" date="2010" name="Stand. Genomic Sci.">
        <title>Complete genome sequence of Methanothermus fervidus type strain (V24S).</title>
        <authorList>
            <person name="Anderson I."/>
            <person name="Djao O.D."/>
            <person name="Misra M."/>
            <person name="Chertkov O."/>
            <person name="Nolan M."/>
            <person name="Lucas S."/>
            <person name="Lapidus A."/>
            <person name="Del Rio T.G."/>
            <person name="Tice H."/>
            <person name="Cheng J.F."/>
            <person name="Tapia R."/>
            <person name="Han C."/>
            <person name="Goodwin L."/>
            <person name="Pitluck S."/>
            <person name="Liolios K."/>
            <person name="Ivanova N."/>
            <person name="Mavromatis K."/>
            <person name="Mikhailova N."/>
            <person name="Pati A."/>
            <person name="Brambilla E."/>
            <person name="Chen A."/>
            <person name="Palaniappan K."/>
            <person name="Land M."/>
            <person name="Hauser L."/>
            <person name="Chang Y.J."/>
            <person name="Jeffries C.D."/>
            <person name="Sikorski J."/>
            <person name="Spring S."/>
            <person name="Rohde M."/>
            <person name="Eichinger K."/>
            <person name="Huber H."/>
            <person name="Wirth R."/>
            <person name="Goker M."/>
            <person name="Detter J.C."/>
            <person name="Woyke T."/>
            <person name="Bristow J."/>
            <person name="Eisen J.A."/>
            <person name="Markowitz V."/>
            <person name="Hugenholtz P."/>
            <person name="Klenk H.P."/>
            <person name="Kyrpides N.C."/>
        </authorList>
    </citation>
    <scope>NUCLEOTIDE SEQUENCE [LARGE SCALE GENOMIC DNA]</scope>
    <source>
        <strain evidence="3">ATCC 43054 / DSM 2088 / JCM 10308 / V24 S</strain>
    </source>
</reference>
<evidence type="ECO:0000313" key="3">
    <source>
        <dbReference type="Proteomes" id="UP000002315"/>
    </source>
</evidence>
<dbReference type="Proteomes" id="UP000002315">
    <property type="component" value="Chromosome"/>
</dbReference>
<dbReference type="GO" id="GO:0016740">
    <property type="term" value="F:transferase activity"/>
    <property type="evidence" value="ECO:0007669"/>
    <property type="project" value="TreeGrafter"/>
</dbReference>
<dbReference type="OrthoDB" id="7773at2157"/>
<dbReference type="Gene3D" id="3.60.15.10">
    <property type="entry name" value="Ribonuclease Z/Hydroxyacylglutathione hydrolase-like"/>
    <property type="match status" value="1"/>
</dbReference>
<protein>
    <submittedName>
        <fullName evidence="2">Metal dependent hydrolase</fullName>
    </submittedName>
</protein>
<dbReference type="InterPro" id="IPR041712">
    <property type="entry name" value="DHPS-like_MBL-fold"/>
</dbReference>
<dbReference type="KEGG" id="mfv:Mfer_0639"/>
<feature type="domain" description="Metallo-beta-lactamase" evidence="1">
    <location>
        <begin position="29"/>
        <end position="105"/>
    </location>
</feature>
<dbReference type="InterPro" id="IPR036866">
    <property type="entry name" value="RibonucZ/Hydroxyglut_hydro"/>
</dbReference>
<proteinExistence type="predicted"/>
<dbReference type="SUPFAM" id="SSF56281">
    <property type="entry name" value="Metallo-hydrolase/oxidoreductase"/>
    <property type="match status" value="1"/>
</dbReference>
<dbReference type="PANTHER" id="PTHR13754">
    <property type="entry name" value="METALLO-BETA-LACTAMASE SUPERFAMILY PROTEIN"/>
    <property type="match status" value="1"/>
</dbReference>
<keyword evidence="2" id="KW-0378">Hydrolase</keyword>
<accession>E3GYQ6</accession>
<dbReference type="PANTHER" id="PTHR13754:SF13">
    <property type="entry name" value="METALLO-BETA-LACTAMASE SUPERFAMILY PROTEIN (AFU_ORTHOLOGUE AFUA_3G07630)"/>
    <property type="match status" value="1"/>
</dbReference>
<dbReference type="HOGENOM" id="CLU_036012_0_0_2"/>